<dbReference type="PANTHER" id="PTHR43549:SF2">
    <property type="entry name" value="MULTIDRUG RESISTANCE PROTEIN NORM-RELATED"/>
    <property type="match status" value="1"/>
</dbReference>
<comment type="caution">
    <text evidence="10">The sequence shown here is derived from an EMBL/GenBank/DDBJ whole genome shotgun (WGS) entry which is preliminary data.</text>
</comment>
<evidence type="ECO:0000256" key="5">
    <source>
        <dbReference type="ARBA" id="ARBA00022692"/>
    </source>
</evidence>
<feature type="transmembrane region" description="Helical" evidence="9">
    <location>
        <begin position="439"/>
        <end position="461"/>
    </location>
</feature>
<evidence type="ECO:0000256" key="1">
    <source>
        <dbReference type="ARBA" id="ARBA00004651"/>
    </source>
</evidence>
<keyword evidence="5 9" id="KW-0812">Transmembrane</keyword>
<feature type="transmembrane region" description="Helical" evidence="9">
    <location>
        <begin position="331"/>
        <end position="353"/>
    </location>
</feature>
<feature type="transmembrane region" description="Helical" evidence="9">
    <location>
        <begin position="365"/>
        <end position="387"/>
    </location>
</feature>
<evidence type="ECO:0000256" key="8">
    <source>
        <dbReference type="SAM" id="MobiDB-lite"/>
    </source>
</evidence>
<keyword evidence="6 9" id="KW-1133">Transmembrane helix</keyword>
<evidence type="ECO:0000256" key="2">
    <source>
        <dbReference type="ARBA" id="ARBA00010199"/>
    </source>
</evidence>
<feature type="region of interest" description="Disordered" evidence="8">
    <location>
        <begin position="1"/>
        <end position="37"/>
    </location>
</feature>
<organism evidence="10 11">
    <name type="scientific">Tritrichomonas musculus</name>
    <dbReference type="NCBI Taxonomy" id="1915356"/>
    <lineage>
        <taxon>Eukaryota</taxon>
        <taxon>Metamonada</taxon>
        <taxon>Parabasalia</taxon>
        <taxon>Tritrichomonadida</taxon>
        <taxon>Tritrichomonadidae</taxon>
        <taxon>Tritrichomonas</taxon>
    </lineage>
</organism>
<dbReference type="PANTHER" id="PTHR43549">
    <property type="entry name" value="MULTIDRUG RESISTANCE PROTEIN YPNP-RELATED"/>
    <property type="match status" value="1"/>
</dbReference>
<keyword evidence="4" id="KW-1003">Cell membrane</keyword>
<dbReference type="InterPro" id="IPR002528">
    <property type="entry name" value="MATE_fam"/>
</dbReference>
<accession>A0ABR2L9C6</accession>
<name>A0ABR2L9C6_9EUKA</name>
<feature type="transmembrane region" description="Helical" evidence="9">
    <location>
        <begin position="278"/>
        <end position="298"/>
    </location>
</feature>
<keyword evidence="3" id="KW-0813">Transport</keyword>
<evidence type="ECO:0000256" key="3">
    <source>
        <dbReference type="ARBA" id="ARBA00022448"/>
    </source>
</evidence>
<gene>
    <name evidence="10" type="ORF">M9Y10_002289</name>
</gene>
<comment type="subcellular location">
    <subcellularLocation>
        <location evidence="1">Cell membrane</location>
        <topology evidence="1">Multi-pass membrane protein</topology>
    </subcellularLocation>
</comment>
<feature type="transmembrane region" description="Helical" evidence="9">
    <location>
        <begin position="205"/>
        <end position="228"/>
    </location>
</feature>
<evidence type="ECO:0000256" key="6">
    <source>
        <dbReference type="ARBA" id="ARBA00022989"/>
    </source>
</evidence>
<evidence type="ECO:0000256" key="9">
    <source>
        <dbReference type="SAM" id="Phobius"/>
    </source>
</evidence>
<evidence type="ECO:0000313" key="11">
    <source>
        <dbReference type="Proteomes" id="UP001470230"/>
    </source>
</evidence>
<feature type="transmembrane region" description="Helical" evidence="9">
    <location>
        <begin position="234"/>
        <end position="257"/>
    </location>
</feature>
<evidence type="ECO:0000313" key="10">
    <source>
        <dbReference type="EMBL" id="KAK8899966.1"/>
    </source>
</evidence>
<evidence type="ECO:0000256" key="7">
    <source>
        <dbReference type="ARBA" id="ARBA00023136"/>
    </source>
</evidence>
<feature type="transmembrane region" description="Helical" evidence="9">
    <location>
        <begin position="473"/>
        <end position="496"/>
    </location>
</feature>
<evidence type="ECO:0008006" key="12">
    <source>
        <dbReference type="Google" id="ProtNLM"/>
    </source>
</evidence>
<protein>
    <recommendedName>
        <fullName evidence="12">MatE family protein</fullName>
    </recommendedName>
</protein>
<dbReference type="Proteomes" id="UP001470230">
    <property type="component" value="Unassembled WGS sequence"/>
</dbReference>
<comment type="similarity">
    <text evidence="2">Belongs to the multi antimicrobial extrusion (MATE) (TC 2.A.66.1) family.</text>
</comment>
<dbReference type="InterPro" id="IPR052031">
    <property type="entry name" value="Membrane_Transporter-Flippase"/>
</dbReference>
<keyword evidence="7 9" id="KW-0472">Membrane</keyword>
<feature type="transmembrane region" description="Helical" evidence="9">
    <location>
        <begin position="59"/>
        <end position="85"/>
    </location>
</feature>
<proteinExistence type="inferred from homology"/>
<dbReference type="Pfam" id="PF01554">
    <property type="entry name" value="MatE"/>
    <property type="match status" value="2"/>
</dbReference>
<evidence type="ECO:0000256" key="4">
    <source>
        <dbReference type="ARBA" id="ARBA00022475"/>
    </source>
</evidence>
<feature type="compositionally biased region" description="Low complexity" evidence="8">
    <location>
        <begin position="12"/>
        <end position="23"/>
    </location>
</feature>
<keyword evidence="11" id="KW-1185">Reference proteome</keyword>
<feature type="transmembrane region" description="Helical" evidence="9">
    <location>
        <begin position="138"/>
        <end position="157"/>
    </location>
</feature>
<dbReference type="EMBL" id="JAPFFF010000001">
    <property type="protein sequence ID" value="KAK8899966.1"/>
    <property type="molecule type" value="Genomic_DNA"/>
</dbReference>
<feature type="transmembrane region" description="Helical" evidence="9">
    <location>
        <begin position="177"/>
        <end position="198"/>
    </location>
</feature>
<feature type="transmembrane region" description="Helical" evidence="9">
    <location>
        <begin position="105"/>
        <end position="126"/>
    </location>
</feature>
<sequence>MEAVEEQSVKYNSSSQQSSIEISQNEKGDNNLAISDNKPSENLKEEYIRLGSKTPLKTILYLSVGPLISHVTNAVYGIVNTIWVARACGDDGLASISTYNNFDTIRRAFALFLQVAASAKFASLFGQQTIDNQLFSDLLRLALFCGIITPVIFIPLTRPTARWFGASKHIEDEGFDYIFPLLMSTIVPCFYLLLCGCLQAEGRAWTFCIVQVSSMILNMLVFAPFFLLLCKTGIAGVSYATICSEFIPALIIFVLYYRGKSFTIKPNLKDLFKRFSKNFLSTVSIGISQLLYQLSLALPGFLIRKYFGLACEGDDTKWGNVMSGFNVSCRYYILMLSVTSALTIGFIPSGSYAFSSERYNRFLRLLFITLLMSVGWSGFTMIFTIGFPRLLTKAFSSSEGVLEWGSLILSRTEYMAFAVPVCVVAGSMLQAMQMGKLATLLNCLAQLIPLPLFSTIMFFTGKREDVARFIYCYPIYDSFSCVVSIPFYAFTLIPIVKKAKNEKINSEQKETNEVKLAQNSDNTNEIGIKEPLVDNHDFE</sequence>
<reference evidence="10 11" key="1">
    <citation type="submission" date="2024-04" db="EMBL/GenBank/DDBJ databases">
        <title>Tritrichomonas musculus Genome.</title>
        <authorList>
            <person name="Alves-Ferreira E."/>
            <person name="Grigg M."/>
            <person name="Lorenzi H."/>
            <person name="Galac M."/>
        </authorList>
    </citation>
    <scope>NUCLEOTIDE SEQUENCE [LARGE SCALE GENOMIC DNA]</scope>
    <source>
        <strain evidence="10 11">EAF2021</strain>
    </source>
</reference>